<sequence>MNCALTQLFGVTYDLSRTHSICQLMPRRRGARRTTDERRSRACVRNLSAVSPPVAAPFFTLSRCTVDKSNECTSQI</sequence>
<proteinExistence type="predicted"/>
<gene>
    <name evidence="1" type="ORF">EVAR_37058_1</name>
</gene>
<dbReference type="Proteomes" id="UP000299102">
    <property type="component" value="Unassembled WGS sequence"/>
</dbReference>
<reference evidence="1 2" key="1">
    <citation type="journal article" date="2019" name="Commun. Biol.">
        <title>The bagworm genome reveals a unique fibroin gene that provides high tensile strength.</title>
        <authorList>
            <person name="Kono N."/>
            <person name="Nakamura H."/>
            <person name="Ohtoshi R."/>
            <person name="Tomita M."/>
            <person name="Numata K."/>
            <person name="Arakawa K."/>
        </authorList>
    </citation>
    <scope>NUCLEOTIDE SEQUENCE [LARGE SCALE GENOMIC DNA]</scope>
</reference>
<dbReference type="EMBL" id="BGZK01000555">
    <property type="protein sequence ID" value="GBP49973.1"/>
    <property type="molecule type" value="Genomic_DNA"/>
</dbReference>
<evidence type="ECO:0000313" key="1">
    <source>
        <dbReference type="EMBL" id="GBP49973.1"/>
    </source>
</evidence>
<dbReference type="AlphaFoldDB" id="A0A4C1WFW4"/>
<comment type="caution">
    <text evidence="1">The sequence shown here is derived from an EMBL/GenBank/DDBJ whole genome shotgun (WGS) entry which is preliminary data.</text>
</comment>
<evidence type="ECO:0000313" key="2">
    <source>
        <dbReference type="Proteomes" id="UP000299102"/>
    </source>
</evidence>
<protein>
    <submittedName>
        <fullName evidence="1">Uncharacterized protein</fullName>
    </submittedName>
</protein>
<organism evidence="1 2">
    <name type="scientific">Eumeta variegata</name>
    <name type="common">Bagworm moth</name>
    <name type="synonym">Eumeta japonica</name>
    <dbReference type="NCBI Taxonomy" id="151549"/>
    <lineage>
        <taxon>Eukaryota</taxon>
        <taxon>Metazoa</taxon>
        <taxon>Ecdysozoa</taxon>
        <taxon>Arthropoda</taxon>
        <taxon>Hexapoda</taxon>
        <taxon>Insecta</taxon>
        <taxon>Pterygota</taxon>
        <taxon>Neoptera</taxon>
        <taxon>Endopterygota</taxon>
        <taxon>Lepidoptera</taxon>
        <taxon>Glossata</taxon>
        <taxon>Ditrysia</taxon>
        <taxon>Tineoidea</taxon>
        <taxon>Psychidae</taxon>
        <taxon>Oiketicinae</taxon>
        <taxon>Eumeta</taxon>
    </lineage>
</organism>
<name>A0A4C1WFW4_EUMVA</name>
<accession>A0A4C1WFW4</accession>
<keyword evidence="2" id="KW-1185">Reference proteome</keyword>